<evidence type="ECO:0000313" key="3">
    <source>
        <dbReference type="Proteomes" id="UP001470230"/>
    </source>
</evidence>
<protein>
    <submittedName>
        <fullName evidence="2">Uncharacterized protein</fullName>
    </submittedName>
</protein>
<keyword evidence="1" id="KW-0732">Signal</keyword>
<name>A0ABR2IJG2_9EUKA</name>
<feature type="signal peptide" evidence="1">
    <location>
        <begin position="1"/>
        <end position="26"/>
    </location>
</feature>
<comment type="caution">
    <text evidence="2">The sequence shown here is derived from an EMBL/GenBank/DDBJ whole genome shotgun (WGS) entry which is preliminary data.</text>
</comment>
<sequence length="426" mass="48612">MNYQIIIKIILLIALVISAQLQLSYGQFQQRFSQPTVAGGDDLHQQSIFEDLDDSTEQNELLNPGTNQMVMPLPVVNRSAPSDDVDWAVKYLRLPTWSSGYHKCHSEDSEVSCYELVRAAKEVEKWSKKVKNQNTIGQVYVQITNEPFPDRLSMLYHGIQIAIATNRNLVTDVSKFAPLSLPDTIKNSNRDEEGNTIPTNYLFGCSDVSDRYLNIKFYNASWPQVLYTHSVIAPYMRENFGYHAAYFLGNYLFGQVEKPESKCMIPEGTYDIVEGWRFPGDSDMLQPRHYLAYLPRCGIQPSSTEMITNEPTEDLQTVYKSVSPISTDDPNSLVCSIRRMTSAKRIIQTFGSRLGFWATALQGSKGGFFNSIDRICVNMTNSQQGSLWHTFCPQEKEGYLYRTNSRFFICGPNAKDARLYIQYLLW</sequence>
<feature type="chain" id="PRO_5046184670" evidence="1">
    <location>
        <begin position="27"/>
        <end position="426"/>
    </location>
</feature>
<dbReference type="EMBL" id="JAPFFF010000017">
    <property type="protein sequence ID" value="KAK8863789.1"/>
    <property type="molecule type" value="Genomic_DNA"/>
</dbReference>
<dbReference type="Proteomes" id="UP001470230">
    <property type="component" value="Unassembled WGS sequence"/>
</dbReference>
<accession>A0ABR2IJG2</accession>
<keyword evidence="3" id="KW-1185">Reference proteome</keyword>
<gene>
    <name evidence="2" type="ORF">M9Y10_011479</name>
</gene>
<reference evidence="2 3" key="1">
    <citation type="submission" date="2024-04" db="EMBL/GenBank/DDBJ databases">
        <title>Tritrichomonas musculus Genome.</title>
        <authorList>
            <person name="Alves-Ferreira E."/>
            <person name="Grigg M."/>
            <person name="Lorenzi H."/>
            <person name="Galac M."/>
        </authorList>
    </citation>
    <scope>NUCLEOTIDE SEQUENCE [LARGE SCALE GENOMIC DNA]</scope>
    <source>
        <strain evidence="2 3">EAF2021</strain>
    </source>
</reference>
<evidence type="ECO:0000313" key="2">
    <source>
        <dbReference type="EMBL" id="KAK8863789.1"/>
    </source>
</evidence>
<evidence type="ECO:0000256" key="1">
    <source>
        <dbReference type="SAM" id="SignalP"/>
    </source>
</evidence>
<proteinExistence type="predicted"/>
<organism evidence="2 3">
    <name type="scientific">Tritrichomonas musculus</name>
    <dbReference type="NCBI Taxonomy" id="1915356"/>
    <lineage>
        <taxon>Eukaryota</taxon>
        <taxon>Metamonada</taxon>
        <taxon>Parabasalia</taxon>
        <taxon>Tritrichomonadida</taxon>
        <taxon>Tritrichomonadidae</taxon>
        <taxon>Tritrichomonas</taxon>
    </lineage>
</organism>